<feature type="transmembrane region" description="Helical" evidence="1">
    <location>
        <begin position="12"/>
        <end position="31"/>
    </location>
</feature>
<organism evidence="2 3">
    <name type="scientific">Lactiplantibacillus mudanjiangensis</name>
    <dbReference type="NCBI Taxonomy" id="1296538"/>
    <lineage>
        <taxon>Bacteria</taxon>
        <taxon>Bacillati</taxon>
        <taxon>Bacillota</taxon>
        <taxon>Bacilli</taxon>
        <taxon>Lactobacillales</taxon>
        <taxon>Lactobacillaceae</taxon>
        <taxon>Lactiplantibacillus</taxon>
    </lineage>
</organism>
<keyword evidence="1" id="KW-1133">Transmembrane helix</keyword>
<keyword evidence="3" id="KW-1185">Reference proteome</keyword>
<feature type="transmembrane region" description="Helical" evidence="1">
    <location>
        <begin position="78"/>
        <end position="97"/>
    </location>
</feature>
<sequence>MLKNMKALMRSREMHFQIIDWFLLTTLVFYFKNRTWNLIIGLSLVIFIGCFFLINTLRRRKNISQYPADLPKKAQPTVTTLAIELSFFPEIGFWYLFPLLGHQPTPSLETVMLQLGGISGLTILTSLYLNVKLNNLKP</sequence>
<dbReference type="AlphaFoldDB" id="A0A660E0S7"/>
<dbReference type="Proteomes" id="UP000289996">
    <property type="component" value="Unassembled WGS sequence"/>
</dbReference>
<keyword evidence="1" id="KW-0812">Transmembrane</keyword>
<dbReference type="EMBL" id="UYIG01000079">
    <property type="protein sequence ID" value="VDG28024.1"/>
    <property type="molecule type" value="Genomic_DNA"/>
</dbReference>
<keyword evidence="1" id="KW-0472">Membrane</keyword>
<feature type="transmembrane region" description="Helical" evidence="1">
    <location>
        <begin position="37"/>
        <end position="57"/>
    </location>
</feature>
<evidence type="ECO:0000256" key="1">
    <source>
        <dbReference type="SAM" id="Phobius"/>
    </source>
</evidence>
<reference evidence="2 3" key="1">
    <citation type="submission" date="2018-11" db="EMBL/GenBank/DDBJ databases">
        <authorList>
            <person name="Wuyts S."/>
        </authorList>
    </citation>
    <scope>NUCLEOTIDE SEQUENCE [LARGE SCALE GENOMIC DNA]</scope>
    <source>
        <strain evidence="2">Lactobacillus mudanjiangensis AMBF249</strain>
    </source>
</reference>
<proteinExistence type="predicted"/>
<gene>
    <name evidence="2" type="ORF">MUDAN_MDHGFNIF_02829</name>
</gene>
<name>A0A660E0S7_9LACO</name>
<evidence type="ECO:0000313" key="3">
    <source>
        <dbReference type="Proteomes" id="UP000289996"/>
    </source>
</evidence>
<accession>A0A660E0S7</accession>
<protein>
    <submittedName>
        <fullName evidence="2">Uncharacterized protein</fullName>
    </submittedName>
</protein>
<dbReference type="RefSeq" id="WP_130843447.1">
    <property type="nucleotide sequence ID" value="NZ_UYIE01000119.1"/>
</dbReference>
<feature type="transmembrane region" description="Helical" evidence="1">
    <location>
        <begin position="112"/>
        <end position="131"/>
    </location>
</feature>
<evidence type="ECO:0000313" key="2">
    <source>
        <dbReference type="EMBL" id="VDG28024.1"/>
    </source>
</evidence>